<evidence type="ECO:0000256" key="2">
    <source>
        <dbReference type="ARBA" id="ARBA00013729"/>
    </source>
</evidence>
<keyword evidence="5" id="KW-0804">Transcription</keyword>
<evidence type="ECO:0000313" key="9">
    <source>
        <dbReference type="EMBL" id="QCQ20929.1"/>
    </source>
</evidence>
<dbReference type="Gene3D" id="1.10.287.180">
    <property type="entry name" value="Transcription elongation factor, GreA/GreB, N-terminal domain"/>
    <property type="match status" value="1"/>
</dbReference>
<dbReference type="Pfam" id="PF01272">
    <property type="entry name" value="GreA_GreB"/>
    <property type="match status" value="1"/>
</dbReference>
<dbReference type="SUPFAM" id="SSF54534">
    <property type="entry name" value="FKBP-like"/>
    <property type="match status" value="1"/>
</dbReference>
<feature type="domain" description="Transcription elongation factor GreA/GreB C-terminal" evidence="7">
    <location>
        <begin position="83"/>
        <end position="155"/>
    </location>
</feature>
<dbReference type="FunFam" id="1.10.287.180:FF:000001">
    <property type="entry name" value="Transcription elongation factor GreA"/>
    <property type="match status" value="1"/>
</dbReference>
<dbReference type="GO" id="GO:0003746">
    <property type="term" value="F:translation elongation factor activity"/>
    <property type="evidence" value="ECO:0007669"/>
    <property type="project" value="UniProtKB-KW"/>
</dbReference>
<proteinExistence type="inferred from homology"/>
<dbReference type="SUPFAM" id="SSF46557">
    <property type="entry name" value="GreA transcript cleavage protein, N-terminal domain"/>
    <property type="match status" value="1"/>
</dbReference>
<keyword evidence="9" id="KW-0251">Elongation factor</keyword>
<evidence type="ECO:0000256" key="4">
    <source>
        <dbReference type="ARBA" id="ARBA00023125"/>
    </source>
</evidence>
<dbReference type="InterPro" id="IPR022691">
    <property type="entry name" value="Tscrpt_elong_fac_GreA/B_N"/>
</dbReference>
<dbReference type="PANTHER" id="PTHR30437:SF4">
    <property type="entry name" value="TRANSCRIPTION ELONGATION FACTOR GREA"/>
    <property type="match status" value="1"/>
</dbReference>
<evidence type="ECO:0000313" key="10">
    <source>
        <dbReference type="Proteomes" id="UP000298602"/>
    </source>
</evidence>
<keyword evidence="10" id="KW-1185">Reference proteome</keyword>
<accession>A0A4P8KZG2</accession>
<evidence type="ECO:0000256" key="5">
    <source>
        <dbReference type="ARBA" id="ARBA00023163"/>
    </source>
</evidence>
<organism evidence="9 10">
    <name type="scientific">Desulfoglaeba alkanexedens ALDC</name>
    <dbReference type="NCBI Taxonomy" id="980445"/>
    <lineage>
        <taxon>Bacteria</taxon>
        <taxon>Pseudomonadati</taxon>
        <taxon>Thermodesulfobacteriota</taxon>
        <taxon>Syntrophobacteria</taxon>
        <taxon>Syntrophobacterales</taxon>
        <taxon>Syntrophobacteraceae</taxon>
        <taxon>Desulfoglaeba</taxon>
    </lineage>
</organism>
<dbReference type="InterPro" id="IPR036953">
    <property type="entry name" value="GreA/GreB_C_sf"/>
</dbReference>
<sequence length="156" mass="17704">MEKIPITRNGFDQLEAQLTHLRRVVRPQVLEELQEARSFGVKIDNQQYLTARERHLQILRKIQDLEEKLAHCEVVVGRKFFRKQVGFGTWAVIQNLDTGETSGYQLVGPYESDVAMGKLSVESPVGRGIMGCFEGDEVTVDTPSGTRIYRVLSIQL</sequence>
<dbReference type="EMBL" id="CP040098">
    <property type="protein sequence ID" value="QCQ20929.1"/>
    <property type="molecule type" value="Genomic_DNA"/>
</dbReference>
<name>A0A4P8KZG2_9BACT</name>
<feature type="domain" description="Transcription elongation factor GreA/GreB N-terminal" evidence="8">
    <location>
        <begin position="4"/>
        <end position="74"/>
    </location>
</feature>
<keyword evidence="4" id="KW-0238">DNA-binding</keyword>
<dbReference type="RefSeq" id="WP_137422899.1">
    <property type="nucleotide sequence ID" value="NZ_CP040098.1"/>
</dbReference>
<dbReference type="PIRSF" id="PIRSF006092">
    <property type="entry name" value="GreA_GreB"/>
    <property type="match status" value="1"/>
</dbReference>
<reference evidence="9 10" key="1">
    <citation type="submission" date="2019-05" db="EMBL/GenBank/DDBJ databases">
        <title>The Complete Genome Sequence of the n-alkane-degrading Desulfoglaeba alkanexedens ALDC reveals multiple alkylsuccinate synthase gene clusters.</title>
        <authorList>
            <person name="Callaghan A.V."/>
            <person name="Davidova I.A."/>
            <person name="Duncan K.E."/>
            <person name="Morris B."/>
            <person name="McInerney M.J."/>
        </authorList>
    </citation>
    <scope>NUCLEOTIDE SEQUENCE [LARGE SCALE GENOMIC DNA]</scope>
    <source>
        <strain evidence="9 10">ALDC</strain>
    </source>
</reference>
<evidence type="ECO:0000259" key="7">
    <source>
        <dbReference type="Pfam" id="PF01272"/>
    </source>
</evidence>
<gene>
    <name evidence="9" type="ORF">FDQ92_01170</name>
</gene>
<dbReference type="GO" id="GO:0032784">
    <property type="term" value="P:regulation of DNA-templated transcription elongation"/>
    <property type="evidence" value="ECO:0007669"/>
    <property type="project" value="InterPro"/>
</dbReference>
<dbReference type="InterPro" id="IPR001437">
    <property type="entry name" value="Tscrpt_elong_fac_GreA/B_C"/>
</dbReference>
<dbReference type="InterPro" id="IPR023459">
    <property type="entry name" value="Tscrpt_elong_fac_GreA/B_fam"/>
</dbReference>
<dbReference type="AlphaFoldDB" id="A0A4P8KZG2"/>
<evidence type="ECO:0000256" key="3">
    <source>
        <dbReference type="ARBA" id="ARBA00023015"/>
    </source>
</evidence>
<dbReference type="GO" id="GO:0070063">
    <property type="term" value="F:RNA polymerase binding"/>
    <property type="evidence" value="ECO:0007669"/>
    <property type="project" value="InterPro"/>
</dbReference>
<dbReference type="GO" id="GO:0006354">
    <property type="term" value="P:DNA-templated transcription elongation"/>
    <property type="evidence" value="ECO:0007669"/>
    <property type="project" value="TreeGrafter"/>
</dbReference>
<dbReference type="PANTHER" id="PTHR30437">
    <property type="entry name" value="TRANSCRIPTION ELONGATION FACTOR GREA"/>
    <property type="match status" value="1"/>
</dbReference>
<reference evidence="9 10" key="2">
    <citation type="submission" date="2019-05" db="EMBL/GenBank/DDBJ databases">
        <authorList>
            <person name="Suflita J.M."/>
            <person name="Marks C.R."/>
        </authorList>
    </citation>
    <scope>NUCLEOTIDE SEQUENCE [LARGE SCALE GENOMIC DNA]</scope>
    <source>
        <strain evidence="9 10">ALDC</strain>
    </source>
</reference>
<protein>
    <recommendedName>
        <fullName evidence="2">Transcription elongation factor GreA</fullName>
    </recommendedName>
    <alternativeName>
        <fullName evidence="6">Transcript cleavage factor GreA</fullName>
    </alternativeName>
</protein>
<keyword evidence="9" id="KW-0648">Protein biosynthesis</keyword>
<evidence type="ECO:0000259" key="8">
    <source>
        <dbReference type="Pfam" id="PF03449"/>
    </source>
</evidence>
<dbReference type="GO" id="GO:0003677">
    <property type="term" value="F:DNA binding"/>
    <property type="evidence" value="ECO:0007669"/>
    <property type="project" value="UniProtKB-KW"/>
</dbReference>
<dbReference type="Proteomes" id="UP000298602">
    <property type="component" value="Chromosome"/>
</dbReference>
<comment type="similarity">
    <text evidence="1">Belongs to the GreA/GreB family.</text>
</comment>
<evidence type="ECO:0000256" key="1">
    <source>
        <dbReference type="ARBA" id="ARBA00008213"/>
    </source>
</evidence>
<evidence type="ECO:0000256" key="6">
    <source>
        <dbReference type="ARBA" id="ARBA00030776"/>
    </source>
</evidence>
<dbReference type="Gene3D" id="3.10.50.30">
    <property type="entry name" value="Transcription elongation factor, GreA/GreB, C-terminal domain"/>
    <property type="match status" value="1"/>
</dbReference>
<dbReference type="Pfam" id="PF03449">
    <property type="entry name" value="GreA_GreB_N"/>
    <property type="match status" value="1"/>
</dbReference>
<dbReference type="KEGG" id="dax:FDQ92_01170"/>
<dbReference type="InterPro" id="IPR036805">
    <property type="entry name" value="Tscrpt_elong_fac_GreA/B_N_sf"/>
</dbReference>
<dbReference type="OrthoDB" id="9808774at2"/>
<keyword evidence="3" id="KW-0805">Transcription regulation</keyword>